<evidence type="ECO:0000313" key="1">
    <source>
        <dbReference type="EMBL" id="QJX47817.1"/>
    </source>
</evidence>
<keyword evidence="2" id="KW-1185">Reference proteome</keyword>
<proteinExistence type="predicted"/>
<name>A0A6M6BI47_9BACT</name>
<accession>A0A6M6BI47</accession>
<sequence>MEITNPQLYEEMQGEFLAHLRDCVALRLVDDASDRSTYEVATQCVTDIMALGFNKTKQAAAADLLEELENNPFIEEAYEEDVWQRIEFSAANFSDEIQLFRQFIQSVNQGNKQEALVPVQARLSLLKLRKGR</sequence>
<dbReference type="RefSeq" id="WP_171591908.1">
    <property type="nucleotide sequence ID" value="NZ_CP053538.1"/>
</dbReference>
<reference evidence="1 2" key="1">
    <citation type="submission" date="2020-05" db="EMBL/GenBank/DDBJ databases">
        <title>Complete genome sequence of Hymenobacter sp. TS19 in Coasted Sand Dune.</title>
        <authorList>
            <person name="Lee J.-H."/>
            <person name="Jung J.-H."/>
            <person name="Jeong S."/>
            <person name="Zhao L."/>
            <person name="Kim M.-K."/>
            <person name="Seo H.-S."/>
            <person name="Lim S."/>
        </authorList>
    </citation>
    <scope>NUCLEOTIDE SEQUENCE [LARGE SCALE GENOMIC DNA]</scope>
    <source>
        <strain evidence="1 2">TS19</strain>
    </source>
</reference>
<protein>
    <submittedName>
        <fullName evidence="1">Uncharacterized protein</fullName>
    </submittedName>
</protein>
<gene>
    <name evidence="1" type="ORF">HMJ29_13035</name>
</gene>
<organism evidence="1 2">
    <name type="scientific">Hymenobacter taeanensis</name>
    <dbReference type="NCBI Taxonomy" id="2735321"/>
    <lineage>
        <taxon>Bacteria</taxon>
        <taxon>Pseudomonadati</taxon>
        <taxon>Bacteroidota</taxon>
        <taxon>Cytophagia</taxon>
        <taxon>Cytophagales</taxon>
        <taxon>Hymenobacteraceae</taxon>
        <taxon>Hymenobacter</taxon>
    </lineage>
</organism>
<dbReference type="EMBL" id="CP053538">
    <property type="protein sequence ID" value="QJX47817.1"/>
    <property type="molecule type" value="Genomic_DNA"/>
</dbReference>
<dbReference type="AlphaFoldDB" id="A0A6M6BI47"/>
<evidence type="ECO:0000313" key="2">
    <source>
        <dbReference type="Proteomes" id="UP000501623"/>
    </source>
</evidence>
<dbReference type="KEGG" id="hts:HMJ29_13035"/>
<dbReference type="Proteomes" id="UP000501623">
    <property type="component" value="Chromosome"/>
</dbReference>